<dbReference type="SMART" id="SM00326">
    <property type="entry name" value="SH3"/>
    <property type="match status" value="1"/>
</dbReference>
<dbReference type="Pfam" id="PF00018">
    <property type="entry name" value="SH3_1"/>
    <property type="match status" value="1"/>
</dbReference>
<dbReference type="InterPro" id="IPR036028">
    <property type="entry name" value="SH3-like_dom_sf"/>
</dbReference>
<dbReference type="GO" id="GO:0035091">
    <property type="term" value="F:phosphatidylinositol binding"/>
    <property type="evidence" value="ECO:0007669"/>
    <property type="project" value="InterPro"/>
</dbReference>
<dbReference type="CDD" id="cd00174">
    <property type="entry name" value="SH3"/>
    <property type="match status" value="1"/>
</dbReference>
<feature type="domain" description="SH3" evidence="4">
    <location>
        <begin position="29"/>
        <end position="91"/>
    </location>
</feature>
<evidence type="ECO:0000256" key="3">
    <source>
        <dbReference type="SAM" id="MobiDB-lite"/>
    </source>
</evidence>
<evidence type="ECO:0000313" key="6">
    <source>
        <dbReference type="Proteomes" id="UP000268321"/>
    </source>
</evidence>
<sequence length="558" mass="61441">MTPRVFPSGVRQLPISNPTTLSTKAVTLCGNIILVAKFDFTAESADELSVAKGDVLKLLDKLPNGWVLVESIDKVATSGLVPSLYVDIAVNDASHPITTLWLHLTQSQSAPITDSTFNNVQVQMLLKQNSPLTINNRPYPLTANVVCYLACDDRFWYRVDVSYSTGEWGYLCRYYLDFFDLHVALLDYVAAHEVEQLTAAAHGALLLSLDISVDLPPLTLPHLPEPITNLSHTPAQQSALFSKRVKELSSYLGVLVADKRLQASAVLADWVNPAYNGQPGFAKTRPLNDSHEAIAQRIVPHSRIVASLTKTRPPKASELSKLADASCYLALPRGVQRAKSLSHAQPNLAAAAANAALYRSPSVRSPRKPQSAEALSRTRTRTISHANATHSAKVLGSSFEAPSPLPVLPRSMPPTTIPRTQPRLAFAPPPHAPLWRKLQLLESPPVVDSALMDSPVLGPQKPPNPLPPMAPWAAPAQGKTQLLRCEIKTQVSDLIVVKLNQADFHTFHAFRALLSRKVRFQNFYVKLNEADSYEELEPYDQELFGRIKQMERIFILIT</sequence>
<name>A0A4P9ZHA2_9ASCO</name>
<dbReference type="InterPro" id="IPR036871">
    <property type="entry name" value="PX_dom_sf"/>
</dbReference>
<keyword evidence="6" id="KW-1185">Reference proteome</keyword>
<dbReference type="Proteomes" id="UP000268321">
    <property type="component" value="Unassembled WGS sequence"/>
</dbReference>
<dbReference type="InterPro" id="IPR001452">
    <property type="entry name" value="SH3_domain"/>
</dbReference>
<feature type="region of interest" description="Disordered" evidence="3">
    <location>
        <begin position="360"/>
        <end position="379"/>
    </location>
</feature>
<gene>
    <name evidence="5" type="ORF">METBISCDRAFT_25756</name>
</gene>
<protein>
    <recommendedName>
        <fullName evidence="4">SH3 domain-containing protein</fullName>
    </recommendedName>
</protein>
<organism evidence="5 6">
    <name type="scientific">Metschnikowia bicuspidata</name>
    <dbReference type="NCBI Taxonomy" id="27322"/>
    <lineage>
        <taxon>Eukaryota</taxon>
        <taxon>Fungi</taxon>
        <taxon>Dikarya</taxon>
        <taxon>Ascomycota</taxon>
        <taxon>Saccharomycotina</taxon>
        <taxon>Pichiomycetes</taxon>
        <taxon>Metschnikowiaceae</taxon>
        <taxon>Metschnikowia</taxon>
    </lineage>
</organism>
<dbReference type="SUPFAM" id="SSF64268">
    <property type="entry name" value="PX domain"/>
    <property type="match status" value="1"/>
</dbReference>
<dbReference type="AlphaFoldDB" id="A0A4P9ZHA2"/>
<evidence type="ECO:0000259" key="4">
    <source>
        <dbReference type="PROSITE" id="PS50002"/>
    </source>
</evidence>
<evidence type="ECO:0000256" key="2">
    <source>
        <dbReference type="PROSITE-ProRule" id="PRU00192"/>
    </source>
</evidence>
<keyword evidence="1 2" id="KW-0728">SH3 domain</keyword>
<dbReference type="OrthoDB" id="548867at2759"/>
<evidence type="ECO:0000256" key="1">
    <source>
        <dbReference type="ARBA" id="ARBA00022443"/>
    </source>
</evidence>
<dbReference type="SUPFAM" id="SSF50044">
    <property type="entry name" value="SH3-domain"/>
    <property type="match status" value="1"/>
</dbReference>
<reference evidence="6" key="1">
    <citation type="journal article" date="2018" name="Nat. Microbiol.">
        <title>Leveraging single-cell genomics to expand the fungal tree of life.</title>
        <authorList>
            <person name="Ahrendt S.R."/>
            <person name="Quandt C.A."/>
            <person name="Ciobanu D."/>
            <person name="Clum A."/>
            <person name="Salamov A."/>
            <person name="Andreopoulos B."/>
            <person name="Cheng J.F."/>
            <person name="Woyke T."/>
            <person name="Pelin A."/>
            <person name="Henrissat B."/>
            <person name="Reynolds N.K."/>
            <person name="Benny G.L."/>
            <person name="Smith M.E."/>
            <person name="James T.Y."/>
            <person name="Grigoriev I.V."/>
        </authorList>
    </citation>
    <scope>NUCLEOTIDE SEQUENCE [LARGE SCALE GENOMIC DNA]</scope>
    <source>
        <strain evidence="6">Baker2002</strain>
    </source>
</reference>
<dbReference type="PROSITE" id="PS50002">
    <property type="entry name" value="SH3"/>
    <property type="match status" value="1"/>
</dbReference>
<evidence type="ECO:0000313" key="5">
    <source>
        <dbReference type="EMBL" id="RKP32526.1"/>
    </source>
</evidence>
<dbReference type="Gene3D" id="2.30.30.40">
    <property type="entry name" value="SH3 Domains"/>
    <property type="match status" value="1"/>
</dbReference>
<accession>A0A4P9ZHA2</accession>
<proteinExistence type="predicted"/>
<dbReference type="EMBL" id="ML004431">
    <property type="protein sequence ID" value="RKP32526.1"/>
    <property type="molecule type" value="Genomic_DNA"/>
</dbReference>
<dbReference type="Gene3D" id="3.30.1520.10">
    <property type="entry name" value="Phox-like domain"/>
    <property type="match status" value="1"/>
</dbReference>